<keyword evidence="3 7" id="KW-0812">Transmembrane</keyword>
<proteinExistence type="inferred from homology"/>
<evidence type="ECO:0000256" key="3">
    <source>
        <dbReference type="ARBA" id="ARBA00022692"/>
    </source>
</evidence>
<keyword evidence="4 7" id="KW-1133">Transmembrane helix</keyword>
<dbReference type="EMBL" id="WJQU01000001">
    <property type="protein sequence ID" value="KAJ6648085.1"/>
    <property type="molecule type" value="Genomic_DNA"/>
</dbReference>
<feature type="transmembrane region" description="Helical" evidence="7">
    <location>
        <begin position="554"/>
        <end position="573"/>
    </location>
</feature>
<feature type="compositionally biased region" description="Basic and acidic residues" evidence="6">
    <location>
        <begin position="175"/>
        <end position="193"/>
    </location>
</feature>
<feature type="region of interest" description="Disordered" evidence="6">
    <location>
        <begin position="174"/>
        <end position="212"/>
    </location>
</feature>
<organism evidence="8 9">
    <name type="scientific">Pseudolycoriella hygida</name>
    <dbReference type="NCBI Taxonomy" id="35572"/>
    <lineage>
        <taxon>Eukaryota</taxon>
        <taxon>Metazoa</taxon>
        <taxon>Ecdysozoa</taxon>
        <taxon>Arthropoda</taxon>
        <taxon>Hexapoda</taxon>
        <taxon>Insecta</taxon>
        <taxon>Pterygota</taxon>
        <taxon>Neoptera</taxon>
        <taxon>Endopterygota</taxon>
        <taxon>Diptera</taxon>
        <taxon>Nematocera</taxon>
        <taxon>Sciaroidea</taxon>
        <taxon>Sciaridae</taxon>
        <taxon>Pseudolycoriella</taxon>
    </lineage>
</organism>
<evidence type="ECO:0000313" key="9">
    <source>
        <dbReference type="Proteomes" id="UP001151699"/>
    </source>
</evidence>
<dbReference type="GO" id="GO:0030003">
    <property type="term" value="P:intracellular monoatomic cation homeostasis"/>
    <property type="evidence" value="ECO:0007669"/>
    <property type="project" value="TreeGrafter"/>
</dbReference>
<gene>
    <name evidence="8" type="primary">Slc39a14</name>
    <name evidence="8" type="ORF">Bhyg_03310</name>
</gene>
<dbReference type="GO" id="GO:0140410">
    <property type="term" value="F:monoatomic cation:bicarbonate symporter activity"/>
    <property type="evidence" value="ECO:0007669"/>
    <property type="project" value="TreeGrafter"/>
</dbReference>
<feature type="transmembrane region" description="Helical" evidence="7">
    <location>
        <begin position="296"/>
        <end position="316"/>
    </location>
</feature>
<accession>A0A9Q0S9E4</accession>
<comment type="caution">
    <text evidence="8">The sequence shown here is derived from an EMBL/GenBank/DDBJ whole genome shotgun (WGS) entry which is preliminary data.</text>
</comment>
<dbReference type="Proteomes" id="UP001151699">
    <property type="component" value="Chromosome A"/>
</dbReference>
<feature type="transmembrane region" description="Helical" evidence="7">
    <location>
        <begin position="342"/>
        <end position="366"/>
    </location>
</feature>
<comment type="similarity">
    <text evidence="2">Belongs to the ZIP transporter (TC 2.A.5) family.</text>
</comment>
<evidence type="ECO:0000256" key="2">
    <source>
        <dbReference type="ARBA" id="ARBA00006939"/>
    </source>
</evidence>
<evidence type="ECO:0000256" key="4">
    <source>
        <dbReference type="ARBA" id="ARBA00022989"/>
    </source>
</evidence>
<evidence type="ECO:0000256" key="1">
    <source>
        <dbReference type="ARBA" id="ARBA00004141"/>
    </source>
</evidence>
<evidence type="ECO:0000256" key="7">
    <source>
        <dbReference type="SAM" id="Phobius"/>
    </source>
</evidence>
<evidence type="ECO:0000313" key="8">
    <source>
        <dbReference type="EMBL" id="KAJ6648085.1"/>
    </source>
</evidence>
<comment type="subcellular location">
    <subcellularLocation>
        <location evidence="1">Membrane</location>
        <topology evidence="1">Multi-pass membrane protein</topology>
    </subcellularLocation>
</comment>
<feature type="transmembrane region" description="Helical" evidence="7">
    <location>
        <begin position="523"/>
        <end position="542"/>
    </location>
</feature>
<feature type="transmembrane region" description="Helical" evidence="7">
    <location>
        <begin position="262"/>
        <end position="284"/>
    </location>
</feature>
<dbReference type="InterPro" id="IPR050799">
    <property type="entry name" value="ZIP_Transporter"/>
</dbReference>
<dbReference type="OrthoDB" id="200954at2759"/>
<dbReference type="InterPro" id="IPR003689">
    <property type="entry name" value="ZIP"/>
</dbReference>
<dbReference type="Pfam" id="PF02535">
    <property type="entry name" value="Zip"/>
    <property type="match status" value="1"/>
</dbReference>
<dbReference type="PANTHER" id="PTHR12191:SF31">
    <property type="entry name" value="IP18018P"/>
    <property type="match status" value="1"/>
</dbReference>
<name>A0A9Q0S9E4_9DIPT</name>
<evidence type="ECO:0000256" key="6">
    <source>
        <dbReference type="SAM" id="MobiDB-lite"/>
    </source>
</evidence>
<dbReference type="GO" id="GO:0071578">
    <property type="term" value="P:zinc ion import across plasma membrane"/>
    <property type="evidence" value="ECO:0007669"/>
    <property type="project" value="TreeGrafter"/>
</dbReference>
<dbReference type="GO" id="GO:0005886">
    <property type="term" value="C:plasma membrane"/>
    <property type="evidence" value="ECO:0007669"/>
    <property type="project" value="TreeGrafter"/>
</dbReference>
<keyword evidence="9" id="KW-1185">Reference proteome</keyword>
<protein>
    <submittedName>
        <fullName evidence="8">Metal cation symporter ZIP14</fullName>
    </submittedName>
</protein>
<evidence type="ECO:0000256" key="5">
    <source>
        <dbReference type="ARBA" id="ARBA00023136"/>
    </source>
</evidence>
<dbReference type="AlphaFoldDB" id="A0A9Q0S9E4"/>
<feature type="transmembrane region" description="Helical" evidence="7">
    <location>
        <begin position="493"/>
        <end position="517"/>
    </location>
</feature>
<keyword evidence="5 7" id="KW-0472">Membrane</keyword>
<dbReference type="GO" id="GO:0005385">
    <property type="term" value="F:zinc ion transmembrane transporter activity"/>
    <property type="evidence" value="ECO:0007669"/>
    <property type="project" value="TreeGrafter"/>
</dbReference>
<sequence length="583" mass="64228">MFIEVLKKPNRFLAHIFNKYGSHGVINFEGLEHFMHNLGLGDLEFDPGHTVDQHRPDGFKVPDIVVDDENTESIKQTTDASIDIKFKETTTLADPKDHVETNGKKRSPNETAPAEYLNTITWKSGDWEDTSFASLHNPKHVHHRPHAHDKGGISSLHKSCLSPTSMLRVVVNDQRTNDGRNELNYRVDPDNKKVNHRHRRSSNSDEHSEEAEADDEFIANIKITPTMFLNMCPALLVQIEQGACSEVTKIELGKQDKAFTMAWIYATVSIVIISLCGLVGIAIVPLTKSIAYDEILRFLIALAVGTLCGDALMHLLPHSLTPHRDHGNVPPLFVNGSAENDPVWLCCCAFMSALFMYSLEVLLPLLNGGRTHSHNHGHSRNPANTAKYVIRDEDIEIAEITAPKPTEQNKELKQMLDDSKIQKKSALSPVAFMVVLGDGLHNLTDGMAIGAAFGMDPVTGMATAFAVLCHELPHELGDFALLLQTGVSIKRAIFLNLISSVLSVIGMIVGLVIAGVHTGFVRWIYAGTAGTFLYIALADLVPELGRNEKTLKNAILQISGILTGGVVMLAIALNEDRLRFLFE</sequence>
<reference evidence="8" key="1">
    <citation type="submission" date="2022-07" db="EMBL/GenBank/DDBJ databases">
        <authorList>
            <person name="Trinca V."/>
            <person name="Uliana J.V.C."/>
            <person name="Torres T.T."/>
            <person name="Ward R.J."/>
            <person name="Monesi N."/>
        </authorList>
    </citation>
    <scope>NUCLEOTIDE SEQUENCE</scope>
    <source>
        <strain evidence="8">HSMRA1968</strain>
        <tissue evidence="8">Whole embryos</tissue>
    </source>
</reference>
<dbReference type="PANTHER" id="PTHR12191">
    <property type="entry name" value="SOLUTE CARRIER FAMILY 39"/>
    <property type="match status" value="1"/>
</dbReference>